<dbReference type="Gene3D" id="2.40.240.10">
    <property type="entry name" value="Ribosomal Protein L25, Chain P"/>
    <property type="match status" value="1"/>
</dbReference>
<dbReference type="NCBIfam" id="TIGR00731">
    <property type="entry name" value="bL25_bact_ctc"/>
    <property type="match status" value="1"/>
</dbReference>
<dbReference type="GO" id="GO:0008097">
    <property type="term" value="F:5S rRNA binding"/>
    <property type="evidence" value="ECO:0007669"/>
    <property type="project" value="InterPro"/>
</dbReference>
<feature type="domain" description="Large ribosomal subunit protein bL25 beta" evidence="8">
    <location>
        <begin position="99"/>
        <end position="185"/>
    </location>
</feature>
<feature type="compositionally biased region" description="Basic and acidic residues" evidence="6">
    <location>
        <begin position="208"/>
        <end position="226"/>
    </location>
</feature>
<evidence type="ECO:0000259" key="7">
    <source>
        <dbReference type="Pfam" id="PF01386"/>
    </source>
</evidence>
<comment type="function">
    <text evidence="5">This is one of the proteins that binds to the 5S RNA in the ribosome where it forms part of the central protuberance.</text>
</comment>
<keyword evidence="1 5" id="KW-0699">rRNA-binding</keyword>
<accession>A0A1F7XYJ1</accession>
<protein>
    <recommendedName>
        <fullName evidence="5">Large ribosomal subunit protein bL25</fullName>
    </recommendedName>
    <alternativeName>
        <fullName evidence="5">General stress protein CTC</fullName>
    </alternativeName>
</protein>
<dbReference type="InterPro" id="IPR020057">
    <property type="entry name" value="Ribosomal_bL25_b-dom"/>
</dbReference>
<dbReference type="EMBL" id="MGGF01000072">
    <property type="protein sequence ID" value="OGM20103.1"/>
    <property type="molecule type" value="Genomic_DNA"/>
</dbReference>
<evidence type="ECO:0000313" key="10">
    <source>
        <dbReference type="Proteomes" id="UP000178750"/>
    </source>
</evidence>
<evidence type="ECO:0000313" key="9">
    <source>
        <dbReference type="EMBL" id="OGM20103.1"/>
    </source>
</evidence>
<dbReference type="AlphaFoldDB" id="A0A1F7XYJ1"/>
<dbReference type="InterPro" id="IPR037121">
    <property type="entry name" value="Ribosomal_bL25_C"/>
</dbReference>
<dbReference type="HAMAP" id="MF_01334">
    <property type="entry name" value="Ribosomal_bL25_CTC"/>
    <property type="match status" value="1"/>
</dbReference>
<keyword evidence="4 5" id="KW-0687">Ribonucleoprotein</keyword>
<keyword evidence="2 5" id="KW-0694">RNA-binding</keyword>
<dbReference type="Proteomes" id="UP000178750">
    <property type="component" value="Unassembled WGS sequence"/>
</dbReference>
<dbReference type="Gene3D" id="2.170.120.20">
    <property type="entry name" value="Ribosomal protein L25, beta domain"/>
    <property type="match status" value="1"/>
</dbReference>
<evidence type="ECO:0000256" key="6">
    <source>
        <dbReference type="SAM" id="MobiDB-lite"/>
    </source>
</evidence>
<evidence type="ECO:0000259" key="8">
    <source>
        <dbReference type="Pfam" id="PF14693"/>
    </source>
</evidence>
<feature type="domain" description="Large ribosomal subunit protein bL25 L25" evidence="7">
    <location>
        <begin position="6"/>
        <end position="91"/>
    </location>
</feature>
<comment type="similarity">
    <text evidence="5">Belongs to the bacterial ribosomal protein bL25 family. CTC subfamily.</text>
</comment>
<dbReference type="PANTHER" id="PTHR33284:SF1">
    <property type="entry name" value="RIBOSOMAL PROTEIN L25_GLN-TRNA SYNTHETASE, ANTI-CODON-BINDING DOMAIN-CONTAINING PROTEIN"/>
    <property type="match status" value="1"/>
</dbReference>
<feature type="region of interest" description="Disordered" evidence="6">
    <location>
        <begin position="181"/>
        <end position="226"/>
    </location>
</feature>
<dbReference type="InterPro" id="IPR029751">
    <property type="entry name" value="Ribosomal_L25_dom"/>
</dbReference>
<dbReference type="InterPro" id="IPR020930">
    <property type="entry name" value="Ribosomal_uL5_bac-type"/>
</dbReference>
<comment type="caution">
    <text evidence="9">The sequence shown here is derived from an EMBL/GenBank/DDBJ whole genome shotgun (WGS) entry which is preliminary data.</text>
</comment>
<evidence type="ECO:0000256" key="5">
    <source>
        <dbReference type="HAMAP-Rule" id="MF_01334"/>
    </source>
</evidence>
<evidence type="ECO:0000256" key="2">
    <source>
        <dbReference type="ARBA" id="ARBA00022884"/>
    </source>
</evidence>
<proteinExistence type="inferred from homology"/>
<dbReference type="InterPro" id="IPR011035">
    <property type="entry name" value="Ribosomal_bL25/Gln-tRNA_synth"/>
</dbReference>
<sequence length="226" mass="25038">MDKFILKADNRKISGRKVNSLRREGILPANIYGKKVKSQSIQVDLNEFKKIYAKAGETNLVEIQINSDKKPVLIHNIQADPVTDKPLHVDFLQVDLKEKVTAEVPIELVGEAPAEKQGLGTVVLYIDKIEVEALPSDLPDKFEIDAAALTEVDKAVLVKDLKIDVSKIELKADPEQILVKVEPPRKEEEVAPPVVAEGEAAEEVGTEAVKEESSKETQKEEEVKTE</sequence>
<dbReference type="PANTHER" id="PTHR33284">
    <property type="entry name" value="RIBOSOMAL PROTEIN L25/GLN-TRNA SYNTHETASE, ANTI-CODON-BINDING DOMAIN-CONTAINING PROTEIN"/>
    <property type="match status" value="1"/>
</dbReference>
<dbReference type="CDD" id="cd00495">
    <property type="entry name" value="Ribosomal_L25_TL5_CTC"/>
    <property type="match status" value="1"/>
</dbReference>
<evidence type="ECO:0000256" key="3">
    <source>
        <dbReference type="ARBA" id="ARBA00022980"/>
    </source>
</evidence>
<dbReference type="Pfam" id="PF01386">
    <property type="entry name" value="Ribosomal_L25p"/>
    <property type="match status" value="1"/>
</dbReference>
<keyword evidence="3 5" id="KW-0689">Ribosomal protein</keyword>
<dbReference type="SUPFAM" id="SSF50715">
    <property type="entry name" value="Ribosomal protein L25-like"/>
    <property type="match status" value="1"/>
</dbReference>
<comment type="subunit">
    <text evidence="5">Part of the 50S ribosomal subunit; part of the 5S rRNA/L5/L18/L25 subcomplex. Contacts the 5S rRNA. Binds to the 5S rRNA independently of L5 and L18.</text>
</comment>
<evidence type="ECO:0000256" key="4">
    <source>
        <dbReference type="ARBA" id="ARBA00023274"/>
    </source>
</evidence>
<name>A0A1F7XYJ1_9BACT</name>
<dbReference type="GO" id="GO:0006412">
    <property type="term" value="P:translation"/>
    <property type="evidence" value="ECO:0007669"/>
    <property type="project" value="UniProtKB-UniRule"/>
</dbReference>
<dbReference type="GO" id="GO:0022625">
    <property type="term" value="C:cytosolic large ribosomal subunit"/>
    <property type="evidence" value="ECO:0007669"/>
    <property type="project" value="TreeGrafter"/>
</dbReference>
<dbReference type="GO" id="GO:0003735">
    <property type="term" value="F:structural constituent of ribosome"/>
    <property type="evidence" value="ECO:0007669"/>
    <property type="project" value="InterPro"/>
</dbReference>
<organism evidence="9 10">
    <name type="scientific">Candidatus Woesebacteria bacterium RIFCSPHIGHO2_01_FULL_38_9b</name>
    <dbReference type="NCBI Taxonomy" id="1802493"/>
    <lineage>
        <taxon>Bacteria</taxon>
        <taxon>Candidatus Woeseibacteriota</taxon>
    </lineage>
</organism>
<dbReference type="InterPro" id="IPR001021">
    <property type="entry name" value="Ribosomal_bL25_long"/>
</dbReference>
<dbReference type="InterPro" id="IPR020056">
    <property type="entry name" value="Rbsml_bL25/Gln-tRNA_synth_N"/>
</dbReference>
<gene>
    <name evidence="5" type="primary">rplY</name>
    <name evidence="5" type="synonym">ctc</name>
    <name evidence="9" type="ORF">A2863_02350</name>
</gene>
<evidence type="ECO:0000256" key="1">
    <source>
        <dbReference type="ARBA" id="ARBA00022730"/>
    </source>
</evidence>
<dbReference type="Pfam" id="PF14693">
    <property type="entry name" value="Ribosomal_TL5_C"/>
    <property type="match status" value="1"/>
</dbReference>
<reference evidence="9 10" key="1">
    <citation type="journal article" date="2016" name="Nat. Commun.">
        <title>Thousands of microbial genomes shed light on interconnected biogeochemical processes in an aquifer system.</title>
        <authorList>
            <person name="Anantharaman K."/>
            <person name="Brown C.T."/>
            <person name="Hug L.A."/>
            <person name="Sharon I."/>
            <person name="Castelle C.J."/>
            <person name="Probst A.J."/>
            <person name="Thomas B.C."/>
            <person name="Singh A."/>
            <person name="Wilkins M.J."/>
            <person name="Karaoz U."/>
            <person name="Brodie E.L."/>
            <person name="Williams K.H."/>
            <person name="Hubbard S.S."/>
            <person name="Banfield J.F."/>
        </authorList>
    </citation>
    <scope>NUCLEOTIDE SEQUENCE [LARGE SCALE GENOMIC DNA]</scope>
</reference>